<reference evidence="2" key="1">
    <citation type="submission" date="2021-01" db="EMBL/GenBank/DDBJ databases">
        <title>Tabrizicola alba sp. nov. a motile alkaliphilic bacterium isolated from a soda lake.</title>
        <authorList>
            <person name="Szuroczki S."/>
            <person name="Abbaszade G."/>
            <person name="Schumann P."/>
            <person name="Toth E."/>
        </authorList>
    </citation>
    <scope>NUCLEOTIDE SEQUENCE</scope>
    <source>
        <strain evidence="2">DMG-N-6</strain>
    </source>
</reference>
<feature type="signal peptide" evidence="1">
    <location>
        <begin position="1"/>
        <end position="24"/>
    </location>
</feature>
<dbReference type="AlphaFoldDB" id="A0A8K0Y0Z6"/>
<organism evidence="2 3">
    <name type="scientific">Szabonella alba</name>
    <dbReference type="NCBI Taxonomy" id="2804194"/>
    <lineage>
        <taxon>Bacteria</taxon>
        <taxon>Pseudomonadati</taxon>
        <taxon>Pseudomonadota</taxon>
        <taxon>Alphaproteobacteria</taxon>
        <taxon>Rhodobacterales</taxon>
        <taxon>Paracoccaceae</taxon>
        <taxon>Szabonella</taxon>
    </lineage>
</organism>
<protein>
    <recommendedName>
        <fullName evidence="4">DUF5333 domain-containing protein</fullName>
    </recommendedName>
</protein>
<feature type="chain" id="PRO_5035436117" description="DUF5333 domain-containing protein" evidence="1">
    <location>
        <begin position="25"/>
        <end position="136"/>
    </location>
</feature>
<keyword evidence="3" id="KW-1185">Reference proteome</keyword>
<evidence type="ECO:0000313" key="2">
    <source>
        <dbReference type="EMBL" id="MBL4917357.1"/>
    </source>
</evidence>
<gene>
    <name evidence="2" type="ORF">JL811_08995</name>
</gene>
<proteinExistence type="predicted"/>
<accession>A0A8K0Y0Z6</accession>
<comment type="caution">
    <text evidence="2">The sequence shown here is derived from an EMBL/GenBank/DDBJ whole genome shotgun (WGS) entry which is preliminary data.</text>
</comment>
<dbReference type="EMBL" id="JAESVN010000003">
    <property type="protein sequence ID" value="MBL4917357.1"/>
    <property type="molecule type" value="Genomic_DNA"/>
</dbReference>
<dbReference type="Pfam" id="PF17267">
    <property type="entry name" value="DUF5333"/>
    <property type="match status" value="1"/>
</dbReference>
<evidence type="ECO:0008006" key="4">
    <source>
        <dbReference type="Google" id="ProtNLM"/>
    </source>
</evidence>
<dbReference type="RefSeq" id="WP_202688257.1">
    <property type="nucleotide sequence ID" value="NZ_JAESVN010000003.1"/>
</dbReference>
<sequence>MRATARMAVLALMAGLAAPLAADARSLRDVRAVDDGLTVVAIGNAIRKTCPQIEARRLRAMGYMRGLADLARQAGFSEEEIRAHVEDRAEKARVKAAAAAYLAAQGAKEGDVPGHCAAGRAEIERNSQVGRLLRVN</sequence>
<dbReference type="InterPro" id="IPR020349">
    <property type="entry name" value="Uncharacterised_14.7kDa"/>
</dbReference>
<evidence type="ECO:0000256" key="1">
    <source>
        <dbReference type="SAM" id="SignalP"/>
    </source>
</evidence>
<dbReference type="Proteomes" id="UP000648908">
    <property type="component" value="Unassembled WGS sequence"/>
</dbReference>
<keyword evidence="1" id="KW-0732">Signal</keyword>
<name>A0A8K0Y0Z6_9RHOB</name>
<evidence type="ECO:0000313" key="3">
    <source>
        <dbReference type="Proteomes" id="UP000648908"/>
    </source>
</evidence>